<evidence type="ECO:0000256" key="5">
    <source>
        <dbReference type="ARBA" id="ARBA00023004"/>
    </source>
</evidence>
<feature type="non-terminal residue" evidence="10">
    <location>
        <position position="1"/>
    </location>
</feature>
<dbReference type="EC" id="1.11.1.-" evidence="7"/>
<dbReference type="SUPFAM" id="SSF48113">
    <property type="entry name" value="Heme-dependent peroxidases"/>
    <property type="match status" value="1"/>
</dbReference>
<dbReference type="AlphaFoldDB" id="A0AAD7APZ8"/>
<evidence type="ECO:0000256" key="7">
    <source>
        <dbReference type="RuleBase" id="RU363051"/>
    </source>
</evidence>
<comment type="similarity">
    <text evidence="6">Belongs to the peroxidase family.</text>
</comment>
<evidence type="ECO:0000256" key="1">
    <source>
        <dbReference type="ARBA" id="ARBA00022559"/>
    </source>
</evidence>
<dbReference type="Gene3D" id="1.10.420.10">
    <property type="entry name" value="Peroxidase, domain 2"/>
    <property type="match status" value="1"/>
</dbReference>
<dbReference type="GO" id="GO:0004601">
    <property type="term" value="F:peroxidase activity"/>
    <property type="evidence" value="ECO:0007669"/>
    <property type="project" value="UniProtKB-KW"/>
</dbReference>
<feature type="compositionally biased region" description="Basic residues" evidence="8">
    <location>
        <begin position="518"/>
        <end position="531"/>
    </location>
</feature>
<dbReference type="GO" id="GO:0042744">
    <property type="term" value="P:hydrogen peroxide catabolic process"/>
    <property type="evidence" value="ECO:0007669"/>
    <property type="project" value="TreeGrafter"/>
</dbReference>
<evidence type="ECO:0000256" key="8">
    <source>
        <dbReference type="SAM" id="MobiDB-lite"/>
    </source>
</evidence>
<name>A0AAD7APZ8_9AGAR</name>
<dbReference type="PANTHER" id="PTHR31356">
    <property type="entry name" value="THYLAKOID LUMENAL 29 KDA PROTEIN, CHLOROPLASTIC-RELATED"/>
    <property type="match status" value="1"/>
</dbReference>
<keyword evidence="3" id="KW-0479">Metal-binding</keyword>
<dbReference type="InterPro" id="IPR044831">
    <property type="entry name" value="Ccp1-like"/>
</dbReference>
<dbReference type="PROSITE" id="PS50873">
    <property type="entry name" value="PEROXIDASE_4"/>
    <property type="match status" value="1"/>
</dbReference>
<dbReference type="PANTHER" id="PTHR31356:SF53">
    <property type="entry name" value="HEME PEROXIDASE"/>
    <property type="match status" value="1"/>
</dbReference>
<keyword evidence="1 7" id="KW-0575">Peroxidase</keyword>
<dbReference type="Pfam" id="PF00141">
    <property type="entry name" value="peroxidase"/>
    <property type="match status" value="1"/>
</dbReference>
<accession>A0AAD7APZ8</accession>
<dbReference type="PRINTS" id="PR00458">
    <property type="entry name" value="PEROXIDASE"/>
</dbReference>
<proteinExistence type="inferred from homology"/>
<keyword evidence="11" id="KW-1185">Reference proteome</keyword>
<evidence type="ECO:0000256" key="4">
    <source>
        <dbReference type="ARBA" id="ARBA00023002"/>
    </source>
</evidence>
<evidence type="ECO:0000256" key="2">
    <source>
        <dbReference type="ARBA" id="ARBA00022617"/>
    </source>
</evidence>
<dbReference type="InterPro" id="IPR002016">
    <property type="entry name" value="Haem_peroxidase"/>
</dbReference>
<sequence length="531" mass="57175">SRAYVWPSPQLDALEAQRWDQDDKFSGLAGFIEPCDFFTFGDGTGRANTADWIRTAYHDMATHNIADGTGGLDASIRFPEEQSRGENVGTGFENTLDPFVSFMSRHISLADLIAIGLITAVENCGGPQIAFRGGRIDAAEPNTPGVPEPQQDLQAHIDSFARQGFTQTEMIGLIACGHTFGGVEHGSFPDTVPELNDSNNTLSVAHFDSTFGAFDNNVATEYITGTTTNPLVVGANDTTNSDKRIFASDGNVTMKSFADSPDLFASTCATLLARMLDTVPRDVKLTDVIEPLPVKPTQLQLIHDGDSLKLSGLVRLFNQSDDPSRSVVLQLEDRAGNKTSGIPLQPDHISNTMGGRVQSAWYAFNETSTGTLSIDPAAGLTKLSFTVNGKLEDQGGVGFAIQDGALLSSTSCLTSFNPIKGRFDVAVRNGLNPTRVFLEQDVKDDVGRISVKETDLTPPVQPVPAGSAYSLWSINLSDPNFEFKPYTIGTEVNGVKFSTLDGHALGDFNGCTPSSQRRAQHKKRRASHYSA</sequence>
<keyword evidence="5" id="KW-0408">Iron</keyword>
<keyword evidence="4 7" id="KW-0560">Oxidoreductase</keyword>
<gene>
    <name evidence="10" type="ORF">DFH08DRAFT_1017220</name>
</gene>
<dbReference type="Proteomes" id="UP001218218">
    <property type="component" value="Unassembled WGS sequence"/>
</dbReference>
<evidence type="ECO:0000259" key="9">
    <source>
        <dbReference type="PROSITE" id="PS50873"/>
    </source>
</evidence>
<organism evidence="10 11">
    <name type="scientific">Mycena albidolilacea</name>
    <dbReference type="NCBI Taxonomy" id="1033008"/>
    <lineage>
        <taxon>Eukaryota</taxon>
        <taxon>Fungi</taxon>
        <taxon>Dikarya</taxon>
        <taxon>Basidiomycota</taxon>
        <taxon>Agaricomycotina</taxon>
        <taxon>Agaricomycetes</taxon>
        <taxon>Agaricomycetidae</taxon>
        <taxon>Agaricales</taxon>
        <taxon>Marasmiineae</taxon>
        <taxon>Mycenaceae</taxon>
        <taxon>Mycena</taxon>
    </lineage>
</organism>
<dbReference type="InterPro" id="IPR010255">
    <property type="entry name" value="Haem_peroxidase_sf"/>
</dbReference>
<evidence type="ECO:0000256" key="3">
    <source>
        <dbReference type="ARBA" id="ARBA00022723"/>
    </source>
</evidence>
<feature type="domain" description="Plant heme peroxidase family profile" evidence="9">
    <location>
        <begin position="31"/>
        <end position="315"/>
    </location>
</feature>
<protein>
    <recommendedName>
        <fullName evidence="7">Peroxidase</fullName>
        <ecNumber evidence="7">1.11.1.-</ecNumber>
    </recommendedName>
</protein>
<comment type="caution">
    <text evidence="10">The sequence shown here is derived from an EMBL/GenBank/DDBJ whole genome shotgun (WGS) entry which is preliminary data.</text>
</comment>
<keyword evidence="2" id="KW-0349">Heme</keyword>
<evidence type="ECO:0000313" key="11">
    <source>
        <dbReference type="Proteomes" id="UP001218218"/>
    </source>
</evidence>
<evidence type="ECO:0000313" key="10">
    <source>
        <dbReference type="EMBL" id="KAJ7364684.1"/>
    </source>
</evidence>
<dbReference type="GO" id="GO:0000302">
    <property type="term" value="P:response to reactive oxygen species"/>
    <property type="evidence" value="ECO:0007669"/>
    <property type="project" value="TreeGrafter"/>
</dbReference>
<dbReference type="EMBL" id="JARIHO010000003">
    <property type="protein sequence ID" value="KAJ7364684.1"/>
    <property type="molecule type" value="Genomic_DNA"/>
</dbReference>
<dbReference type="Gene3D" id="1.10.520.10">
    <property type="match status" value="1"/>
</dbReference>
<evidence type="ECO:0000256" key="6">
    <source>
        <dbReference type="RuleBase" id="RU004241"/>
    </source>
</evidence>
<feature type="region of interest" description="Disordered" evidence="8">
    <location>
        <begin position="509"/>
        <end position="531"/>
    </location>
</feature>
<reference evidence="10" key="1">
    <citation type="submission" date="2023-03" db="EMBL/GenBank/DDBJ databases">
        <title>Massive genome expansion in bonnet fungi (Mycena s.s.) driven by repeated elements and novel gene families across ecological guilds.</title>
        <authorList>
            <consortium name="Lawrence Berkeley National Laboratory"/>
            <person name="Harder C.B."/>
            <person name="Miyauchi S."/>
            <person name="Viragh M."/>
            <person name="Kuo A."/>
            <person name="Thoen E."/>
            <person name="Andreopoulos B."/>
            <person name="Lu D."/>
            <person name="Skrede I."/>
            <person name="Drula E."/>
            <person name="Henrissat B."/>
            <person name="Morin E."/>
            <person name="Kohler A."/>
            <person name="Barry K."/>
            <person name="LaButti K."/>
            <person name="Morin E."/>
            <person name="Salamov A."/>
            <person name="Lipzen A."/>
            <person name="Mereny Z."/>
            <person name="Hegedus B."/>
            <person name="Baldrian P."/>
            <person name="Stursova M."/>
            <person name="Weitz H."/>
            <person name="Taylor A."/>
            <person name="Grigoriev I.V."/>
            <person name="Nagy L.G."/>
            <person name="Martin F."/>
            <person name="Kauserud H."/>
        </authorList>
    </citation>
    <scope>NUCLEOTIDE SEQUENCE</scope>
    <source>
        <strain evidence="10">CBHHK002</strain>
    </source>
</reference>
<dbReference type="GO" id="GO:0034599">
    <property type="term" value="P:cellular response to oxidative stress"/>
    <property type="evidence" value="ECO:0007669"/>
    <property type="project" value="InterPro"/>
</dbReference>
<dbReference type="GO" id="GO:0020037">
    <property type="term" value="F:heme binding"/>
    <property type="evidence" value="ECO:0007669"/>
    <property type="project" value="UniProtKB-UniRule"/>
</dbReference>
<dbReference type="GO" id="GO:0046872">
    <property type="term" value="F:metal ion binding"/>
    <property type="evidence" value="ECO:0007669"/>
    <property type="project" value="UniProtKB-UniRule"/>
</dbReference>